<organism evidence="3 4">
    <name type="scientific">Westerdykella ornata</name>
    <dbReference type="NCBI Taxonomy" id="318751"/>
    <lineage>
        <taxon>Eukaryota</taxon>
        <taxon>Fungi</taxon>
        <taxon>Dikarya</taxon>
        <taxon>Ascomycota</taxon>
        <taxon>Pezizomycotina</taxon>
        <taxon>Dothideomycetes</taxon>
        <taxon>Pleosporomycetidae</taxon>
        <taxon>Pleosporales</taxon>
        <taxon>Sporormiaceae</taxon>
        <taxon>Westerdykella</taxon>
    </lineage>
</organism>
<feature type="region of interest" description="Disordered" evidence="1">
    <location>
        <begin position="50"/>
        <end position="84"/>
    </location>
</feature>
<dbReference type="Proteomes" id="UP000800097">
    <property type="component" value="Unassembled WGS sequence"/>
</dbReference>
<evidence type="ECO:0000256" key="1">
    <source>
        <dbReference type="SAM" id="MobiDB-lite"/>
    </source>
</evidence>
<evidence type="ECO:0000256" key="2">
    <source>
        <dbReference type="SAM" id="Phobius"/>
    </source>
</evidence>
<evidence type="ECO:0000313" key="3">
    <source>
        <dbReference type="EMBL" id="KAF2275587.1"/>
    </source>
</evidence>
<keyword evidence="2" id="KW-0812">Transmembrane</keyword>
<proteinExistence type="predicted"/>
<protein>
    <submittedName>
        <fullName evidence="3">Uncharacterized protein</fullName>
    </submittedName>
</protein>
<keyword evidence="4" id="KW-1185">Reference proteome</keyword>
<evidence type="ECO:0000313" key="4">
    <source>
        <dbReference type="Proteomes" id="UP000800097"/>
    </source>
</evidence>
<dbReference type="EMBL" id="ML986496">
    <property type="protein sequence ID" value="KAF2275587.1"/>
    <property type="molecule type" value="Genomic_DNA"/>
</dbReference>
<reference evidence="3" key="1">
    <citation type="journal article" date="2020" name="Stud. Mycol.">
        <title>101 Dothideomycetes genomes: a test case for predicting lifestyles and emergence of pathogens.</title>
        <authorList>
            <person name="Haridas S."/>
            <person name="Albert R."/>
            <person name="Binder M."/>
            <person name="Bloem J."/>
            <person name="Labutti K."/>
            <person name="Salamov A."/>
            <person name="Andreopoulos B."/>
            <person name="Baker S."/>
            <person name="Barry K."/>
            <person name="Bills G."/>
            <person name="Bluhm B."/>
            <person name="Cannon C."/>
            <person name="Castanera R."/>
            <person name="Culley D."/>
            <person name="Daum C."/>
            <person name="Ezra D."/>
            <person name="Gonzalez J."/>
            <person name="Henrissat B."/>
            <person name="Kuo A."/>
            <person name="Liang C."/>
            <person name="Lipzen A."/>
            <person name="Lutzoni F."/>
            <person name="Magnuson J."/>
            <person name="Mondo S."/>
            <person name="Nolan M."/>
            <person name="Ohm R."/>
            <person name="Pangilinan J."/>
            <person name="Park H.-J."/>
            <person name="Ramirez L."/>
            <person name="Alfaro M."/>
            <person name="Sun H."/>
            <person name="Tritt A."/>
            <person name="Yoshinaga Y."/>
            <person name="Zwiers L.-H."/>
            <person name="Turgeon B."/>
            <person name="Goodwin S."/>
            <person name="Spatafora J."/>
            <person name="Crous P."/>
            <person name="Grigoriev I."/>
        </authorList>
    </citation>
    <scope>NUCLEOTIDE SEQUENCE</scope>
    <source>
        <strain evidence="3">CBS 379.55</strain>
    </source>
</reference>
<keyword evidence="2" id="KW-1133">Transmembrane helix</keyword>
<dbReference type="RefSeq" id="XP_033653126.1">
    <property type="nucleotide sequence ID" value="XM_033799792.1"/>
</dbReference>
<keyword evidence="2" id="KW-0472">Membrane</keyword>
<dbReference type="OrthoDB" id="3801234at2759"/>
<accession>A0A6A6JGV7</accession>
<dbReference type="AlphaFoldDB" id="A0A6A6JGV7"/>
<gene>
    <name evidence="3" type="ORF">EI97DRAFT_443032</name>
</gene>
<sequence>MIPRATEKQTPGVSPSDLPPKVIIILATTIPCIVILAIVMGVVHCILKRNRRNQNKKRDAEAWSHRPRPHRIPKITITGSTPVPDDNAFGAPLAYSWTQPAPF</sequence>
<name>A0A6A6JGV7_WESOR</name>
<dbReference type="GeneID" id="54552967"/>
<feature type="transmembrane region" description="Helical" evidence="2">
    <location>
        <begin position="22"/>
        <end position="47"/>
    </location>
</feature>